<evidence type="ECO:0000313" key="5">
    <source>
        <dbReference type="Proteomes" id="UP000606974"/>
    </source>
</evidence>
<keyword evidence="3" id="KW-0560">Oxidoreductase</keyword>
<dbReference type="Proteomes" id="UP000606974">
    <property type="component" value="Unassembled WGS sequence"/>
</dbReference>
<proteinExistence type="predicted"/>
<dbReference type="InterPro" id="IPR004136">
    <property type="entry name" value="NMO"/>
</dbReference>
<dbReference type="Pfam" id="PF03060">
    <property type="entry name" value="NMO"/>
    <property type="match status" value="1"/>
</dbReference>
<accession>A0A8H7E855</accession>
<gene>
    <name evidence="4" type="ORF">GJ744_006583</name>
</gene>
<dbReference type="CDD" id="cd04730">
    <property type="entry name" value="NPD_like"/>
    <property type="match status" value="1"/>
</dbReference>
<evidence type="ECO:0000313" key="4">
    <source>
        <dbReference type="EMBL" id="KAF7513969.1"/>
    </source>
</evidence>
<dbReference type="EMBL" id="JAACFV010000003">
    <property type="protein sequence ID" value="KAF7513969.1"/>
    <property type="molecule type" value="Genomic_DNA"/>
</dbReference>
<name>A0A8H7E855_9EURO</name>
<evidence type="ECO:0000256" key="1">
    <source>
        <dbReference type="ARBA" id="ARBA00022630"/>
    </source>
</evidence>
<reference evidence="4" key="1">
    <citation type="submission" date="2020-02" db="EMBL/GenBank/DDBJ databases">
        <authorList>
            <person name="Palmer J.M."/>
        </authorList>
    </citation>
    <scope>NUCLEOTIDE SEQUENCE</scope>
    <source>
        <strain evidence="4">EPUS1.4</strain>
        <tissue evidence="4">Thallus</tissue>
    </source>
</reference>
<dbReference type="InterPro" id="IPR013785">
    <property type="entry name" value="Aldolase_TIM"/>
</dbReference>
<evidence type="ECO:0008006" key="6">
    <source>
        <dbReference type="Google" id="ProtNLM"/>
    </source>
</evidence>
<protein>
    <recommendedName>
        <fullName evidence="6">Nitronate monooxygenase domain-containing protein</fullName>
    </recommendedName>
</protein>
<keyword evidence="5" id="KW-1185">Reference proteome</keyword>
<dbReference type="Gene3D" id="3.20.20.70">
    <property type="entry name" value="Aldolase class I"/>
    <property type="match status" value="1"/>
</dbReference>
<dbReference type="OrthoDB" id="2349068at2759"/>
<comment type="caution">
    <text evidence="4">The sequence shown here is derived from an EMBL/GenBank/DDBJ whole genome shotgun (WGS) entry which is preliminary data.</text>
</comment>
<keyword evidence="1" id="KW-0285">Flavoprotein</keyword>
<dbReference type="PANTHER" id="PTHR32332">
    <property type="entry name" value="2-NITROPROPANE DIOXYGENASE"/>
    <property type="match status" value="1"/>
</dbReference>
<dbReference type="AlphaFoldDB" id="A0A8H7E855"/>
<keyword evidence="2" id="KW-0288">FMN</keyword>
<dbReference type="GO" id="GO:0018580">
    <property type="term" value="F:nitronate monooxygenase activity"/>
    <property type="evidence" value="ECO:0007669"/>
    <property type="project" value="InterPro"/>
</dbReference>
<dbReference type="PANTHER" id="PTHR32332:SF34">
    <property type="entry name" value="2-NITROPROPANE DIOXYGENASE FAMILY, PUTATIVE-RELATED"/>
    <property type="match status" value="1"/>
</dbReference>
<sequence length="333" mass="35048">MAPLAVAGSKAGGFGFLAAGFNLTNLDADLAEAASLLESADIHGPEGVLPIGVGFQNWGSDLKLAVAAIQKHPPAAAWFFAPRRLSDLLPWAKEIRAATGGRTKIWVQVGSVGQALEVAKTTKPDVLVLQGNDAGGHALAHSASVISLVPEVVDALALEWLRIPVIAAGGISEGRGVAAALTLGASGVAMGTRFLACKEATIAKGYQDEVLRVRDGGVSTVRSKVYDVLRGILDWPKAYDGRGVANRSYLDAQSGMSEDENRELYKEEMQRGDEGWGAEGRMTTYAGTGIGLVREVKSAEEIIKEISTDAMLALKKTVGRYSEKHVVFGKPPG</sequence>
<evidence type="ECO:0000256" key="3">
    <source>
        <dbReference type="ARBA" id="ARBA00023002"/>
    </source>
</evidence>
<evidence type="ECO:0000256" key="2">
    <source>
        <dbReference type="ARBA" id="ARBA00022643"/>
    </source>
</evidence>
<organism evidence="4 5">
    <name type="scientific">Endocarpon pusillum</name>
    <dbReference type="NCBI Taxonomy" id="364733"/>
    <lineage>
        <taxon>Eukaryota</taxon>
        <taxon>Fungi</taxon>
        <taxon>Dikarya</taxon>
        <taxon>Ascomycota</taxon>
        <taxon>Pezizomycotina</taxon>
        <taxon>Eurotiomycetes</taxon>
        <taxon>Chaetothyriomycetidae</taxon>
        <taxon>Verrucariales</taxon>
        <taxon>Verrucariaceae</taxon>
        <taxon>Endocarpon</taxon>
    </lineage>
</organism>
<dbReference type="SUPFAM" id="SSF51412">
    <property type="entry name" value="Inosine monophosphate dehydrogenase (IMPDH)"/>
    <property type="match status" value="1"/>
</dbReference>